<proteinExistence type="predicted"/>
<dbReference type="OrthoDB" id="2078090at2759"/>
<protein>
    <submittedName>
        <fullName evidence="3">Uncharacterized protein</fullName>
    </submittedName>
</protein>
<dbReference type="AlphaFoldDB" id="A0A1Y1HTC1"/>
<evidence type="ECO:0000313" key="3">
    <source>
        <dbReference type="EMBL" id="GAQ81092.1"/>
    </source>
</evidence>
<dbReference type="EMBL" id="DF237019">
    <property type="protein sequence ID" value="GAQ81092.1"/>
    <property type="molecule type" value="Genomic_DNA"/>
</dbReference>
<reference evidence="3 4" key="1">
    <citation type="journal article" date="2014" name="Nat. Commun.">
        <title>Klebsormidium flaccidum genome reveals primary factors for plant terrestrial adaptation.</title>
        <authorList>
            <person name="Hori K."/>
            <person name="Maruyama F."/>
            <person name="Fujisawa T."/>
            <person name="Togashi T."/>
            <person name="Yamamoto N."/>
            <person name="Seo M."/>
            <person name="Sato S."/>
            <person name="Yamada T."/>
            <person name="Mori H."/>
            <person name="Tajima N."/>
            <person name="Moriyama T."/>
            <person name="Ikeuchi M."/>
            <person name="Watanabe M."/>
            <person name="Wada H."/>
            <person name="Kobayashi K."/>
            <person name="Saito M."/>
            <person name="Masuda T."/>
            <person name="Sasaki-Sekimoto Y."/>
            <person name="Mashiguchi K."/>
            <person name="Awai K."/>
            <person name="Shimojima M."/>
            <person name="Masuda S."/>
            <person name="Iwai M."/>
            <person name="Nobusawa T."/>
            <person name="Narise T."/>
            <person name="Kondo S."/>
            <person name="Saito H."/>
            <person name="Sato R."/>
            <person name="Murakawa M."/>
            <person name="Ihara Y."/>
            <person name="Oshima-Yamada Y."/>
            <person name="Ohtaka K."/>
            <person name="Satoh M."/>
            <person name="Sonobe K."/>
            <person name="Ishii M."/>
            <person name="Ohtani R."/>
            <person name="Kanamori-Sato M."/>
            <person name="Honoki R."/>
            <person name="Miyazaki D."/>
            <person name="Mochizuki H."/>
            <person name="Umetsu J."/>
            <person name="Higashi K."/>
            <person name="Shibata D."/>
            <person name="Kamiya Y."/>
            <person name="Sato N."/>
            <person name="Nakamura Y."/>
            <person name="Tabata S."/>
            <person name="Ida S."/>
            <person name="Kurokawa K."/>
            <person name="Ohta H."/>
        </authorList>
    </citation>
    <scope>NUCLEOTIDE SEQUENCE [LARGE SCALE GENOMIC DNA]</scope>
    <source>
        <strain evidence="3 4">NIES-2285</strain>
    </source>
</reference>
<feature type="transmembrane region" description="Helical" evidence="2">
    <location>
        <begin position="341"/>
        <end position="362"/>
    </location>
</feature>
<dbReference type="Pfam" id="PF05990">
    <property type="entry name" value="DUF900"/>
    <property type="match status" value="1"/>
</dbReference>
<dbReference type="SUPFAM" id="SSF53474">
    <property type="entry name" value="alpha/beta-Hydrolases"/>
    <property type="match status" value="1"/>
</dbReference>
<feature type="compositionally biased region" description="Basic and acidic residues" evidence="1">
    <location>
        <begin position="559"/>
        <end position="570"/>
    </location>
</feature>
<feature type="region of interest" description="Disordered" evidence="1">
    <location>
        <begin position="1"/>
        <end position="31"/>
    </location>
</feature>
<feature type="region of interest" description="Disordered" evidence="1">
    <location>
        <begin position="543"/>
        <end position="609"/>
    </location>
</feature>
<dbReference type="Proteomes" id="UP000054558">
    <property type="component" value="Unassembled WGS sequence"/>
</dbReference>
<dbReference type="InterPro" id="IPR010297">
    <property type="entry name" value="DUF900_hydrolase"/>
</dbReference>
<name>A0A1Y1HTC1_KLENI</name>
<accession>A0A1Y1HTC1</accession>
<keyword evidence="2" id="KW-1133">Transmembrane helix</keyword>
<dbReference type="InterPro" id="IPR029058">
    <property type="entry name" value="AB_hydrolase_fold"/>
</dbReference>
<evidence type="ECO:0000313" key="4">
    <source>
        <dbReference type="Proteomes" id="UP000054558"/>
    </source>
</evidence>
<organism evidence="3 4">
    <name type="scientific">Klebsormidium nitens</name>
    <name type="common">Green alga</name>
    <name type="synonym">Ulothrix nitens</name>
    <dbReference type="NCBI Taxonomy" id="105231"/>
    <lineage>
        <taxon>Eukaryota</taxon>
        <taxon>Viridiplantae</taxon>
        <taxon>Streptophyta</taxon>
        <taxon>Klebsormidiophyceae</taxon>
        <taxon>Klebsormidiales</taxon>
        <taxon>Klebsormidiaceae</taxon>
        <taxon>Klebsormidium</taxon>
    </lineage>
</organism>
<feature type="transmembrane region" description="Helical" evidence="2">
    <location>
        <begin position="307"/>
        <end position="329"/>
    </location>
</feature>
<feature type="transmembrane region" description="Helical" evidence="2">
    <location>
        <begin position="440"/>
        <end position="467"/>
    </location>
</feature>
<sequence>MAAAHSAYTASNLQKGPDIAPKSTSANELSSDHNVIDVERLLIESRQVRTNDANPAEETHYVLVIHGTFSQPKKKGLATWFHPDPNKGSDNFCARLAVRLSGGHFGEESVWRALPDPELLPNGVRYPFYWDGSNTDEGRKEGAWQLAKLIRHIANRDPSARIHLIAHSHGGNVALKAIEQYVQKLEPRSAEEDWPDAVRERFRMAHQAQADEIARWRKVEGVPWFGRVVPFLVVRRGRKGEVNAQELYPWGYHRYVDALLHLGRRRKMLYLSNRRMTSPVSNALGKAVFLGTPFYRKQWTTWAIPRILLSFLISLVLGFVITVMAVAIWANIFGFDTSNNAVLFVAIGLSVLLFFAELVGFAERTLFRSGNMYHSDKVPWSPAQHALAIQAGKLDEAALALSAEPAARAFLLPLVRRATAHAGFVAFPRRPGAHAPARAWVFYNLAIFRAVVLNVVLLFPRIIFWAISKIVVRNTFNTIRSILMGLAYGLDTANLKNARVDVEETLVLGGSPRNIRTWDVRRLLALAEERGLARTWVEDFAREQPDGMGSRNGSGMGRSRSETNLAKEGEPFGNGMSSGRGAQGAAFRTTSGESSRSSGEASSGFGGIGGPVNGTAPVFARGLQNADARLAGSGESFTGTEPTSGRNLRNGASGAAALDGTESAFGRVPRNGSGKGPVFEEIMSSSASSYSFLWDDAELIARSDSSLMFGKLREQLSRIDHNPRLTKAQYARDLRCLCCVVEARFWEIRNQWQLTHATYYRNQDIVEAVVAFLNALEVPTT</sequence>
<evidence type="ECO:0000256" key="1">
    <source>
        <dbReference type="SAM" id="MobiDB-lite"/>
    </source>
</evidence>
<keyword evidence="4" id="KW-1185">Reference proteome</keyword>
<dbReference type="Gene3D" id="3.40.50.1820">
    <property type="entry name" value="alpha/beta hydrolase"/>
    <property type="match status" value="1"/>
</dbReference>
<keyword evidence="2" id="KW-0812">Transmembrane</keyword>
<keyword evidence="2" id="KW-0472">Membrane</keyword>
<feature type="compositionally biased region" description="Low complexity" evidence="1">
    <location>
        <begin position="591"/>
        <end position="603"/>
    </location>
</feature>
<evidence type="ECO:0000256" key="2">
    <source>
        <dbReference type="SAM" id="Phobius"/>
    </source>
</evidence>
<gene>
    <name evidence="3" type="ORF">KFL_000700290</name>
</gene>